<dbReference type="NCBIfam" id="TIGR01162">
    <property type="entry name" value="purE"/>
    <property type="match status" value="1"/>
</dbReference>
<comment type="catalytic activity">
    <reaction evidence="3 4">
        <text>5-carboxyamino-1-(5-phospho-D-ribosyl)imidazole + H(+) = 5-amino-1-(5-phospho-D-ribosyl)imidazole-4-carboxylate</text>
        <dbReference type="Rhea" id="RHEA:13193"/>
        <dbReference type="ChEBI" id="CHEBI:15378"/>
        <dbReference type="ChEBI" id="CHEBI:58730"/>
        <dbReference type="ChEBI" id="CHEBI:77657"/>
        <dbReference type="EC" id="5.4.99.18"/>
    </reaction>
</comment>
<dbReference type="InterPro" id="IPR024694">
    <property type="entry name" value="PurE_prokaryotes"/>
</dbReference>
<evidence type="ECO:0000256" key="2">
    <source>
        <dbReference type="ARBA" id="ARBA00023235"/>
    </source>
</evidence>
<feature type="domain" description="PurE" evidence="6">
    <location>
        <begin position="4"/>
        <end position="155"/>
    </location>
</feature>
<dbReference type="SMART" id="SM01001">
    <property type="entry name" value="AIRC"/>
    <property type="match status" value="1"/>
</dbReference>
<accession>A0A368BRC4</accession>
<evidence type="ECO:0000313" key="9">
    <source>
        <dbReference type="Proteomes" id="UP000252147"/>
    </source>
</evidence>
<evidence type="ECO:0000313" key="7">
    <source>
        <dbReference type="EMBL" id="MBL6819981.1"/>
    </source>
</evidence>
<protein>
    <recommendedName>
        <fullName evidence="3 4">N5-carboxyaminoimidazole ribonucleotide mutase</fullName>
        <shortName evidence="3 4">N5-CAIR mutase</shortName>
        <ecNumber evidence="3 4">5.4.99.18</ecNumber>
    </recommendedName>
    <alternativeName>
        <fullName evidence="3">5-(carboxyamino)imidazole ribonucleotide mutase</fullName>
    </alternativeName>
</protein>
<evidence type="ECO:0000256" key="3">
    <source>
        <dbReference type="HAMAP-Rule" id="MF_01929"/>
    </source>
</evidence>
<dbReference type="Gene3D" id="3.40.50.1970">
    <property type="match status" value="1"/>
</dbReference>
<dbReference type="EMBL" id="QOPD01000001">
    <property type="protein sequence ID" value="RCL39246.1"/>
    <property type="molecule type" value="Genomic_DNA"/>
</dbReference>
<dbReference type="PANTHER" id="PTHR23046:SF2">
    <property type="entry name" value="PHOSPHORIBOSYLAMINOIMIDAZOLE CARBOXYLASE"/>
    <property type="match status" value="1"/>
</dbReference>
<dbReference type="GO" id="GO:0006189">
    <property type="term" value="P:'de novo' IMP biosynthetic process"/>
    <property type="evidence" value="ECO:0007669"/>
    <property type="project" value="UniProtKB-UniRule"/>
</dbReference>
<feature type="binding site" evidence="3 5">
    <location>
        <position position="12"/>
    </location>
    <ligand>
        <name>substrate</name>
    </ligand>
</feature>
<dbReference type="EC" id="5.4.99.18" evidence="3 4"/>
<evidence type="ECO:0000313" key="8">
    <source>
        <dbReference type="EMBL" id="RCL39246.1"/>
    </source>
</evidence>
<dbReference type="AlphaFoldDB" id="A0A368BRC4"/>
<dbReference type="HAMAP" id="MF_01929">
    <property type="entry name" value="PurE_classI"/>
    <property type="match status" value="1"/>
</dbReference>
<dbReference type="Proteomes" id="UP000252147">
    <property type="component" value="Unassembled WGS sequence"/>
</dbReference>
<keyword evidence="2 3" id="KW-0413">Isomerase</keyword>
<dbReference type="PIRSF" id="PIRSF001338">
    <property type="entry name" value="AIR_carboxylase"/>
    <property type="match status" value="1"/>
</dbReference>
<reference evidence="7" key="2">
    <citation type="submission" date="2020-10" db="EMBL/GenBank/DDBJ databases">
        <title>Microbiome of the Black Sea water column analyzed by genome centric metagenomics.</title>
        <authorList>
            <person name="Cabello-Yeves P.J."/>
            <person name="Callieri C."/>
            <person name="Picazo A."/>
            <person name="Mehrshad M."/>
            <person name="Haro-Moreno J.M."/>
            <person name="Roda-Garcia J."/>
            <person name="Dzembekova N."/>
            <person name="Slabakova V."/>
            <person name="Slabakova N."/>
            <person name="Moncheva S."/>
            <person name="Rodriguez-Valera F."/>
        </authorList>
    </citation>
    <scope>NUCLEOTIDE SEQUENCE</scope>
    <source>
        <strain evidence="7">BS307-5m-G47</strain>
    </source>
</reference>
<keyword evidence="8" id="KW-0456">Lyase</keyword>
<dbReference type="Proteomes" id="UP000704935">
    <property type="component" value="Unassembled WGS sequence"/>
</dbReference>
<dbReference type="PANTHER" id="PTHR23046">
    <property type="entry name" value="PHOSPHORIBOSYLAMINOIMIDAZOLE CARBOXYLASE CATALYTIC SUBUNIT"/>
    <property type="match status" value="1"/>
</dbReference>
<comment type="similarity">
    <text evidence="3">Belongs to the AIR carboxylase family. Class I subfamily.</text>
</comment>
<proteinExistence type="inferred from homology"/>
<dbReference type="Pfam" id="PF00731">
    <property type="entry name" value="AIRC"/>
    <property type="match status" value="1"/>
</dbReference>
<name>A0A368BRC4_9GAMM</name>
<sequence length="165" mass="17095">MEKIDVAVIMGSDSDLELGKASINALKKFDLSGELKVISAHRSPDVLVEYLRSSKERGCKAYIAIAGMAAHLAGAIAGHSASPVLGVPSANSSLGGLDAILSTLQMPSGVPVATFAAGSAGATNAGIFAAQMLAVNDPTLANKVQEFKSELREKTIEKDKNLDRD</sequence>
<comment type="caution">
    <text evidence="8">The sequence shown here is derived from an EMBL/GenBank/DDBJ whole genome shotgun (WGS) entry which is preliminary data.</text>
</comment>
<dbReference type="SUPFAM" id="SSF52255">
    <property type="entry name" value="N5-CAIR mutase (phosphoribosylaminoimidazole carboxylase, PurE)"/>
    <property type="match status" value="1"/>
</dbReference>
<evidence type="ECO:0000259" key="6">
    <source>
        <dbReference type="SMART" id="SM01001"/>
    </source>
</evidence>
<keyword evidence="1 3" id="KW-0658">Purine biosynthesis</keyword>
<evidence type="ECO:0000256" key="5">
    <source>
        <dbReference type="PIRSR" id="PIRSR001338-1"/>
    </source>
</evidence>
<reference evidence="8 9" key="1">
    <citation type="journal article" date="2018" name="Microbiome">
        <title>Fine metagenomic profile of the Mediterranean stratified and mixed water columns revealed by assembly and recruitment.</title>
        <authorList>
            <person name="Haro-Moreno J.M."/>
            <person name="Lopez-Perez M."/>
            <person name="De La Torre J.R."/>
            <person name="Picazo A."/>
            <person name="Camacho A."/>
            <person name="Rodriguez-Valera F."/>
        </authorList>
    </citation>
    <scope>NUCLEOTIDE SEQUENCE [LARGE SCALE GENOMIC DNA]</scope>
    <source>
        <strain evidence="8">MED-G83</strain>
    </source>
</reference>
<comment type="pathway">
    <text evidence="3 4">Purine metabolism; IMP biosynthesis via de novo pathway; 5-amino-1-(5-phospho-D-ribosyl)imidazole-4-carboxylate from 5-amino-1-(5-phospho-D-ribosyl)imidazole (N5-CAIR route): step 2/2.</text>
</comment>
<feature type="binding site" evidence="3 5">
    <location>
        <position position="15"/>
    </location>
    <ligand>
        <name>substrate</name>
    </ligand>
</feature>
<dbReference type="UniPathway" id="UPA00074">
    <property type="reaction ID" value="UER00943"/>
</dbReference>
<dbReference type="EMBL" id="JADHQA010000005">
    <property type="protein sequence ID" value="MBL6819981.1"/>
    <property type="molecule type" value="Genomic_DNA"/>
</dbReference>
<dbReference type="InterPro" id="IPR000031">
    <property type="entry name" value="PurE_dom"/>
</dbReference>
<evidence type="ECO:0000256" key="4">
    <source>
        <dbReference type="PIRNR" id="PIRNR001338"/>
    </source>
</evidence>
<comment type="function">
    <text evidence="3 4">Catalyzes the conversion of N5-carboxyaminoimidazole ribonucleotide (N5-CAIR) to 4-carboxy-5-aminoimidazole ribonucleotide (CAIR).</text>
</comment>
<gene>
    <name evidence="3 8" type="primary">purE</name>
    <name evidence="8" type="ORF">DBW97_00535</name>
    <name evidence="7" type="ORF">ISQ61_01895</name>
</gene>
<dbReference type="InterPro" id="IPR033747">
    <property type="entry name" value="PurE_ClassI"/>
</dbReference>
<feature type="binding site" evidence="3 5">
    <location>
        <position position="42"/>
    </location>
    <ligand>
        <name>substrate</name>
    </ligand>
</feature>
<organism evidence="8 9">
    <name type="scientific">SAR86 cluster bacterium</name>
    <dbReference type="NCBI Taxonomy" id="2030880"/>
    <lineage>
        <taxon>Bacteria</taxon>
        <taxon>Pseudomonadati</taxon>
        <taxon>Pseudomonadota</taxon>
        <taxon>Gammaproteobacteria</taxon>
        <taxon>SAR86 cluster</taxon>
    </lineage>
</organism>
<evidence type="ECO:0000256" key="1">
    <source>
        <dbReference type="ARBA" id="ARBA00022755"/>
    </source>
</evidence>
<dbReference type="GO" id="GO:0034023">
    <property type="term" value="F:5-(carboxyamino)imidazole ribonucleotide mutase activity"/>
    <property type="evidence" value="ECO:0007669"/>
    <property type="project" value="UniProtKB-UniRule"/>
</dbReference>
<dbReference type="GO" id="GO:0016829">
    <property type="term" value="F:lyase activity"/>
    <property type="evidence" value="ECO:0007669"/>
    <property type="project" value="UniProtKB-KW"/>
</dbReference>